<dbReference type="Proteomes" id="UP000274822">
    <property type="component" value="Unassembled WGS sequence"/>
</dbReference>
<protein>
    <submittedName>
        <fullName evidence="1">Uncharacterized protein</fullName>
    </submittedName>
</protein>
<gene>
    <name evidence="1" type="ORF">BC938DRAFT_477850</name>
</gene>
<organism evidence="1 2">
    <name type="scientific">Jimgerdemannia flammicorona</name>
    <dbReference type="NCBI Taxonomy" id="994334"/>
    <lineage>
        <taxon>Eukaryota</taxon>
        <taxon>Fungi</taxon>
        <taxon>Fungi incertae sedis</taxon>
        <taxon>Mucoromycota</taxon>
        <taxon>Mucoromycotina</taxon>
        <taxon>Endogonomycetes</taxon>
        <taxon>Endogonales</taxon>
        <taxon>Endogonaceae</taxon>
        <taxon>Jimgerdemannia</taxon>
    </lineage>
</organism>
<evidence type="ECO:0000313" key="2">
    <source>
        <dbReference type="Proteomes" id="UP000274822"/>
    </source>
</evidence>
<dbReference type="EMBL" id="RBNJ01002975">
    <property type="protein sequence ID" value="RUS31428.1"/>
    <property type="molecule type" value="Genomic_DNA"/>
</dbReference>
<name>A0A433QNU4_9FUNG</name>
<reference evidence="1 2" key="1">
    <citation type="journal article" date="2018" name="New Phytol.">
        <title>Phylogenomics of Endogonaceae and evolution of mycorrhizas within Mucoromycota.</title>
        <authorList>
            <person name="Chang Y."/>
            <person name="Desiro A."/>
            <person name="Na H."/>
            <person name="Sandor L."/>
            <person name="Lipzen A."/>
            <person name="Clum A."/>
            <person name="Barry K."/>
            <person name="Grigoriev I.V."/>
            <person name="Martin F.M."/>
            <person name="Stajich J.E."/>
            <person name="Smith M.E."/>
            <person name="Bonito G."/>
            <person name="Spatafora J.W."/>
        </authorList>
    </citation>
    <scope>NUCLEOTIDE SEQUENCE [LARGE SCALE GENOMIC DNA]</scope>
    <source>
        <strain evidence="1 2">AD002</strain>
    </source>
</reference>
<evidence type="ECO:0000313" key="1">
    <source>
        <dbReference type="EMBL" id="RUS31428.1"/>
    </source>
</evidence>
<keyword evidence="2" id="KW-1185">Reference proteome</keyword>
<comment type="caution">
    <text evidence="1">The sequence shown here is derived from an EMBL/GenBank/DDBJ whole genome shotgun (WGS) entry which is preliminary data.</text>
</comment>
<dbReference type="AlphaFoldDB" id="A0A433QNU4"/>
<sequence>MPEYDGPRIACYYGRQIGALSVHLSKDVFSWRECLVIIDAISSECNRFEFSHNKFVLTDIIYRGIYFWNRAHRHWPESFAHRAKITAAYAPKTGQAQADFGFRLDVDVIKRAISHEHLCRRKLLQPPLWLCRVWIMESVKFNSRVDDSVVNKLT</sequence>
<proteinExistence type="predicted"/>
<accession>A0A433QNU4</accession>